<dbReference type="eggNOG" id="arCOG07763">
    <property type="taxonomic scope" value="Archaea"/>
</dbReference>
<dbReference type="Proteomes" id="UP000001941">
    <property type="component" value="Chromosome"/>
</dbReference>
<protein>
    <submittedName>
        <fullName evidence="1">Uncharacterized protein</fullName>
    </submittedName>
</protein>
<gene>
    <name evidence="1" type="ordered locus">Mhun_0166</name>
</gene>
<sequence length="183" mass="20713">MNKKFISIPNDSFTILVGFSDFLSRMLADVPVKFRQGTIVYIHSGGGNLYLQSSAGDKSRIVFRQERNIIDIITMLESDPARFIILAYDPAWFRHNEEYIGPFGYVCRKRSGNRQEVLLISETFDSTISDLESIADKLVCVQERLTWSYRGSGDPFQCVHDSSPAGSISNTEVKKSGQQCLIW</sequence>
<dbReference type="InParanoid" id="Q2FMX2"/>
<name>Q2FMX2_METHJ</name>
<dbReference type="AlphaFoldDB" id="Q2FMX2"/>
<keyword evidence="2" id="KW-1185">Reference proteome</keyword>
<dbReference type="STRING" id="323259.Mhun_0166"/>
<evidence type="ECO:0000313" key="2">
    <source>
        <dbReference type="Proteomes" id="UP000001941"/>
    </source>
</evidence>
<dbReference type="HOGENOM" id="CLU_1472093_0_0_2"/>
<dbReference type="KEGG" id="mhu:Mhun_0166"/>
<dbReference type="EMBL" id="CP000254">
    <property type="protein sequence ID" value="ABD39942.1"/>
    <property type="molecule type" value="Genomic_DNA"/>
</dbReference>
<evidence type="ECO:0000313" key="1">
    <source>
        <dbReference type="EMBL" id="ABD39942.1"/>
    </source>
</evidence>
<reference evidence="2" key="1">
    <citation type="journal article" date="2016" name="Stand. Genomic Sci.">
        <title>Complete genome sequence of Methanospirillum hungatei type strain JF1.</title>
        <authorList>
            <person name="Gunsalus R.P."/>
            <person name="Cook L.E."/>
            <person name="Crable B."/>
            <person name="Rohlin L."/>
            <person name="McDonald E."/>
            <person name="Mouttaki H."/>
            <person name="Sieber J.R."/>
            <person name="Poweleit N."/>
            <person name="Zhou H."/>
            <person name="Lapidus A.L."/>
            <person name="Daligault H.E."/>
            <person name="Land M."/>
            <person name="Gilna P."/>
            <person name="Ivanova N."/>
            <person name="Kyrpides N."/>
            <person name="Culley D.E."/>
            <person name="McInerney M.J."/>
        </authorList>
    </citation>
    <scope>NUCLEOTIDE SEQUENCE [LARGE SCALE GENOMIC DNA]</scope>
    <source>
        <strain evidence="2">ATCC 27890 / DSM 864 / NBRC 100397 / JF-1</strain>
    </source>
</reference>
<organism evidence="1 2">
    <name type="scientific">Methanospirillum hungatei JF-1 (strain ATCC 27890 / DSM 864 / NBRC 100397 / JF-1)</name>
    <dbReference type="NCBI Taxonomy" id="323259"/>
    <lineage>
        <taxon>Archaea</taxon>
        <taxon>Methanobacteriati</taxon>
        <taxon>Methanobacteriota</taxon>
        <taxon>Stenosarchaea group</taxon>
        <taxon>Methanomicrobia</taxon>
        <taxon>Methanomicrobiales</taxon>
        <taxon>Methanospirillaceae</taxon>
        <taxon>Methanospirillum</taxon>
    </lineage>
</organism>
<proteinExistence type="predicted"/>
<dbReference type="EnsemblBacteria" id="ABD39942">
    <property type="protein sequence ID" value="ABD39942"/>
    <property type="gene ID" value="Mhun_0166"/>
</dbReference>
<accession>Q2FMX2</accession>